<accession>A0A3B6VKB0</accession>
<keyword evidence="3" id="KW-1185">Reference proteome</keyword>
<feature type="transmembrane region" description="Helical" evidence="1">
    <location>
        <begin position="309"/>
        <end position="334"/>
    </location>
</feature>
<feature type="transmembrane region" description="Helical" evidence="1">
    <location>
        <begin position="155"/>
        <end position="172"/>
    </location>
</feature>
<dbReference type="RefSeq" id="WP_012672015.1">
    <property type="nucleotide sequence ID" value="NC_012225.1"/>
</dbReference>
<feature type="transmembrane region" description="Helical" evidence="1">
    <location>
        <begin position="377"/>
        <end position="394"/>
    </location>
</feature>
<protein>
    <recommendedName>
        <fullName evidence="4">Glycosyltransferase RgtA/B/C/D-like domain-containing protein</fullName>
    </recommendedName>
</protein>
<evidence type="ECO:0000313" key="2">
    <source>
        <dbReference type="EMBL" id="ACN84988.1"/>
    </source>
</evidence>
<sequence>MKKLDKYFIIPIILILSSIFANLFLDYYTIPKRFIGTVQIDQPTHFYDMKKWYESGKIPTTSTRFIASRIIDDEFNTPRVPGGAYYIFYTLFYKLASESLLGAKIINLIFNLIIISIFLFWFYKRFGLTILSFIAPLILCNGYFIISITDFWNPTLSLIFSFLLFIFLFEYINDAQEDSERKNIVKISAILIFPIIAVMAQGHFFVFFSLVPTIIIYLIIKYKRTLKYIKFFSIGVFLSFLQYLPYIISEFQSNFSNLNMIFGTRSGFTKFPFPQLQALLIFPTNEMSFFYGSKFISIVKFWNMYPIKFIGILFLFISIIFALICFFRAVYFSLSKKYITYSNNEKTIIDMMKIFLLFIPVSIVGNIFAGQFAKIHYLYQMFSLSFIPIILFFLQKENKIKNFLYIPFILIFINIIVMTLQITTYIKNYELHFDYNNVKTIISALYNDSKNKDIKVDLIYNPNYNYLYRDIAKIYFPDMIFNQVDNSTNFYIIVDMVSSSQKTEDSISNYMNYINTNSILITNSSKLYLYKYIGNESFRKP</sequence>
<evidence type="ECO:0000256" key="1">
    <source>
        <dbReference type="SAM" id="Phobius"/>
    </source>
</evidence>
<keyword evidence="1" id="KW-1133">Transmembrane helix</keyword>
<feature type="transmembrane region" description="Helical" evidence="1">
    <location>
        <begin position="7"/>
        <end position="25"/>
    </location>
</feature>
<dbReference type="AlphaFoldDB" id="A0A3B6VKB0"/>
<keyword evidence="1" id="KW-0812">Transmembrane</keyword>
<dbReference type="EMBL" id="CP001357">
    <property type="protein sequence ID" value="ACN84988.1"/>
    <property type="molecule type" value="Genomic_DNA"/>
</dbReference>
<feature type="transmembrane region" description="Helical" evidence="1">
    <location>
        <begin position="229"/>
        <end position="248"/>
    </location>
</feature>
<dbReference type="STRING" id="565034.BHWA1_02535"/>
<feature type="transmembrane region" description="Helical" evidence="1">
    <location>
        <begin position="130"/>
        <end position="149"/>
    </location>
</feature>
<feature type="transmembrane region" description="Helical" evidence="1">
    <location>
        <begin position="206"/>
        <end position="222"/>
    </location>
</feature>
<name>A0A3B6VKB0_BRAHW</name>
<dbReference type="GeneID" id="63963671"/>
<reference evidence="2 3" key="1">
    <citation type="journal article" date="2009" name="PLoS ONE">
        <title>Genome sequence of the pathogenic intestinal spirochete Brachyspira hyodysenteriae reveals adaptations to its lifestyle in the porcine large intestine.</title>
        <authorList>
            <person name="Bellgard M.I."/>
            <person name="Wanchanthuek P."/>
            <person name="La T."/>
            <person name="Ryan K."/>
            <person name="Moolhuijzen P."/>
            <person name="Albertyn Z."/>
            <person name="Shaban B."/>
            <person name="Motro Y."/>
            <person name="Dunn D.S."/>
            <person name="Schibeci D."/>
            <person name="Hunter A."/>
            <person name="Barrero R."/>
            <person name="Phillips N.D."/>
            <person name="Hampson D.J."/>
        </authorList>
    </citation>
    <scope>NUCLEOTIDE SEQUENCE [LARGE SCALE GENOMIC DNA]</scope>
    <source>
        <strain evidence="3">ATCC 49526 / WA1</strain>
    </source>
</reference>
<feature type="transmembrane region" description="Helical" evidence="1">
    <location>
        <begin position="105"/>
        <end position="123"/>
    </location>
</feature>
<gene>
    <name evidence="2" type="ordered locus">BHWA1_02535</name>
</gene>
<keyword evidence="1" id="KW-0472">Membrane</keyword>
<feature type="transmembrane region" description="Helical" evidence="1">
    <location>
        <begin position="354"/>
        <end position="371"/>
    </location>
</feature>
<feature type="transmembrane region" description="Helical" evidence="1">
    <location>
        <begin position="403"/>
        <end position="426"/>
    </location>
</feature>
<feature type="transmembrane region" description="Helical" evidence="1">
    <location>
        <begin position="184"/>
        <end position="200"/>
    </location>
</feature>
<evidence type="ECO:0008006" key="4">
    <source>
        <dbReference type="Google" id="ProtNLM"/>
    </source>
</evidence>
<proteinExistence type="predicted"/>
<dbReference type="KEGG" id="bhy:BHWA1_02535"/>
<dbReference type="Proteomes" id="UP000001803">
    <property type="component" value="Chromosome"/>
</dbReference>
<organism evidence="2 3">
    <name type="scientific">Brachyspira hyodysenteriae (strain ATCC 49526 / WA1)</name>
    <dbReference type="NCBI Taxonomy" id="565034"/>
    <lineage>
        <taxon>Bacteria</taxon>
        <taxon>Pseudomonadati</taxon>
        <taxon>Spirochaetota</taxon>
        <taxon>Spirochaetia</taxon>
        <taxon>Brachyspirales</taxon>
        <taxon>Brachyspiraceae</taxon>
        <taxon>Brachyspira</taxon>
    </lineage>
</organism>
<evidence type="ECO:0000313" key="3">
    <source>
        <dbReference type="Proteomes" id="UP000001803"/>
    </source>
</evidence>